<proteinExistence type="predicted"/>
<accession>A0A3E0JX69</accession>
<organism evidence="1 2">
    <name type="scientific">Caldibacillus debilis</name>
    <dbReference type="NCBI Taxonomy" id="301148"/>
    <lineage>
        <taxon>Bacteria</taxon>
        <taxon>Bacillati</taxon>
        <taxon>Bacillota</taxon>
        <taxon>Bacilli</taxon>
        <taxon>Bacillales</taxon>
        <taxon>Bacillaceae</taxon>
        <taxon>Caldibacillus</taxon>
    </lineage>
</organism>
<evidence type="ECO:0000313" key="2">
    <source>
        <dbReference type="Proteomes" id="UP000257014"/>
    </source>
</evidence>
<protein>
    <submittedName>
        <fullName evidence="1">Uncharacterized protein</fullName>
    </submittedName>
</protein>
<dbReference type="Proteomes" id="UP000257014">
    <property type="component" value="Unassembled WGS sequence"/>
</dbReference>
<evidence type="ECO:0000313" key="1">
    <source>
        <dbReference type="EMBL" id="REJ24808.1"/>
    </source>
</evidence>
<comment type="caution">
    <text evidence="1">The sequence shown here is derived from an EMBL/GenBank/DDBJ whole genome shotgun (WGS) entry which is preliminary data.</text>
</comment>
<reference evidence="1 2" key="1">
    <citation type="submission" date="2018-03" db="EMBL/GenBank/DDBJ databases">
        <authorList>
            <person name="Keele B.F."/>
        </authorList>
    </citation>
    <scope>NUCLEOTIDE SEQUENCE [LARGE SCALE GENOMIC DNA]</scope>
    <source>
        <strain evidence="1">ZCTH4_d</strain>
    </source>
</reference>
<name>A0A3E0JX69_9BACI</name>
<dbReference type="AlphaFoldDB" id="A0A3E0JX69"/>
<dbReference type="EMBL" id="QEWE01000036">
    <property type="protein sequence ID" value="REJ24808.1"/>
    <property type="molecule type" value="Genomic_DNA"/>
</dbReference>
<sequence>MAFGKNGGRAVFPHSHIPVHLGDAEEKGIFPCRCLPLRLKHRSIILIFEGTVERFLPDGPFLFDIFNHSERWGRWWSPSASHSFLTFSIPFAGECTWRLGSSVPSFRGDENEPAKTRTKSFAEGRCVCG</sequence>
<gene>
    <name evidence="1" type="ORF">C6P37_15620</name>
</gene>